<evidence type="ECO:0000256" key="2">
    <source>
        <dbReference type="ARBA" id="ARBA00022448"/>
    </source>
</evidence>
<protein>
    <submittedName>
        <fullName evidence="9">Sugar ABC transporter permease</fullName>
    </submittedName>
</protein>
<evidence type="ECO:0000256" key="7">
    <source>
        <dbReference type="RuleBase" id="RU363032"/>
    </source>
</evidence>
<feature type="transmembrane region" description="Helical" evidence="7">
    <location>
        <begin position="261"/>
        <end position="281"/>
    </location>
</feature>
<dbReference type="Proteomes" id="UP001493487">
    <property type="component" value="Unassembled WGS sequence"/>
</dbReference>
<evidence type="ECO:0000259" key="8">
    <source>
        <dbReference type="PROSITE" id="PS50928"/>
    </source>
</evidence>
<feature type="transmembrane region" description="Helical" evidence="7">
    <location>
        <begin position="213"/>
        <end position="235"/>
    </location>
</feature>
<feature type="transmembrane region" description="Helical" evidence="7">
    <location>
        <begin position="72"/>
        <end position="93"/>
    </location>
</feature>
<sequence length="293" mass="32824">MFQSARRKLILPFLLPGLAFIVVFFIYPVIQNIGISFSNWNGIFRTNGYVGWANYSRLWEDPYFLQAVRNTFLFFGTMLVLMFPIMFLLAIPLHAIKRGKYIFQFMIIAPVVLSVTVAAVLWKFLYNPNMGLINSGLEALGLESITRIWLGDSSTVLVAVSVASIWHGIGTWVVLLIAGLDRISPDLHEAASIDGATGWQSFWKITFPLVWDVLKTLIILAFIGALQTFSFIYIMTDGGPQGNSEVMGSYLYKMAFTGNNFAYGAAMALVMAVSILVFSFVGNRLMKRDSIEY</sequence>
<dbReference type="PANTHER" id="PTHR30193">
    <property type="entry name" value="ABC TRANSPORTER PERMEASE PROTEIN"/>
    <property type="match status" value="1"/>
</dbReference>
<keyword evidence="3" id="KW-1003">Cell membrane</keyword>
<dbReference type="SUPFAM" id="SSF161098">
    <property type="entry name" value="MetI-like"/>
    <property type="match status" value="1"/>
</dbReference>
<keyword evidence="10" id="KW-1185">Reference proteome</keyword>
<feature type="domain" description="ABC transmembrane type-1" evidence="8">
    <location>
        <begin position="68"/>
        <end position="282"/>
    </location>
</feature>
<keyword evidence="4 7" id="KW-0812">Transmembrane</keyword>
<name>A0ABV1L3U0_9BACL</name>
<evidence type="ECO:0000256" key="4">
    <source>
        <dbReference type="ARBA" id="ARBA00022692"/>
    </source>
</evidence>
<feature type="transmembrane region" description="Helical" evidence="7">
    <location>
        <begin position="9"/>
        <end position="30"/>
    </location>
</feature>
<proteinExistence type="inferred from homology"/>
<comment type="subcellular location">
    <subcellularLocation>
        <location evidence="1 7">Cell membrane</location>
        <topology evidence="1 7">Multi-pass membrane protein</topology>
    </subcellularLocation>
</comment>
<comment type="similarity">
    <text evidence="7">Belongs to the binding-protein-dependent transport system permease family.</text>
</comment>
<gene>
    <name evidence="9" type="ORF">QJS35_31550</name>
</gene>
<keyword evidence="6 7" id="KW-0472">Membrane</keyword>
<accession>A0ABV1L3U0</accession>
<evidence type="ECO:0000313" key="9">
    <source>
        <dbReference type="EMBL" id="MEQ4486921.1"/>
    </source>
</evidence>
<dbReference type="InterPro" id="IPR035906">
    <property type="entry name" value="MetI-like_sf"/>
</dbReference>
<reference evidence="9 10" key="1">
    <citation type="journal article" date="2023" name="Genome Announc.">
        <title>Pan-Genome Analyses of the Genus Cohnella and Proposal of the Novel Species Cohnella silvisoli sp. nov., Isolated from Forest Soil.</title>
        <authorList>
            <person name="Wang C."/>
            <person name="Mao L."/>
            <person name="Bao G."/>
            <person name="Zhu H."/>
        </authorList>
    </citation>
    <scope>NUCLEOTIDE SEQUENCE [LARGE SCALE GENOMIC DNA]</scope>
    <source>
        <strain evidence="9 10">NL03-T5-1</strain>
    </source>
</reference>
<evidence type="ECO:0000313" key="10">
    <source>
        <dbReference type="Proteomes" id="UP001493487"/>
    </source>
</evidence>
<dbReference type="Pfam" id="PF00528">
    <property type="entry name" value="BPD_transp_1"/>
    <property type="match status" value="1"/>
</dbReference>
<dbReference type="EMBL" id="JASKHM010000027">
    <property type="protein sequence ID" value="MEQ4486921.1"/>
    <property type="molecule type" value="Genomic_DNA"/>
</dbReference>
<dbReference type="InterPro" id="IPR035277">
    <property type="entry name" value="MalF_N"/>
</dbReference>
<evidence type="ECO:0000256" key="1">
    <source>
        <dbReference type="ARBA" id="ARBA00004651"/>
    </source>
</evidence>
<dbReference type="RefSeq" id="WP_232190000.1">
    <property type="nucleotide sequence ID" value="NZ_JAIOAP010000026.1"/>
</dbReference>
<evidence type="ECO:0000256" key="3">
    <source>
        <dbReference type="ARBA" id="ARBA00022475"/>
    </source>
</evidence>
<dbReference type="SUPFAM" id="SSF160964">
    <property type="entry name" value="MalF N-terminal region-like"/>
    <property type="match status" value="1"/>
</dbReference>
<keyword evidence="2 7" id="KW-0813">Transport</keyword>
<evidence type="ECO:0000256" key="5">
    <source>
        <dbReference type="ARBA" id="ARBA00022989"/>
    </source>
</evidence>
<dbReference type="PANTHER" id="PTHR30193:SF37">
    <property type="entry name" value="INNER MEMBRANE ABC TRANSPORTER PERMEASE PROTEIN YCJO"/>
    <property type="match status" value="1"/>
</dbReference>
<dbReference type="Gene3D" id="1.20.58.370">
    <property type="entry name" value="MalF N-terminal region-like"/>
    <property type="match status" value="1"/>
</dbReference>
<feature type="transmembrane region" description="Helical" evidence="7">
    <location>
        <begin position="156"/>
        <end position="178"/>
    </location>
</feature>
<evidence type="ECO:0000256" key="6">
    <source>
        <dbReference type="ARBA" id="ARBA00023136"/>
    </source>
</evidence>
<feature type="transmembrane region" description="Helical" evidence="7">
    <location>
        <begin position="105"/>
        <end position="125"/>
    </location>
</feature>
<dbReference type="Gene3D" id="1.10.3720.10">
    <property type="entry name" value="MetI-like"/>
    <property type="match status" value="1"/>
</dbReference>
<dbReference type="InterPro" id="IPR000515">
    <property type="entry name" value="MetI-like"/>
</dbReference>
<dbReference type="InterPro" id="IPR051393">
    <property type="entry name" value="ABC_transporter_permease"/>
</dbReference>
<organism evidence="9 10">
    <name type="scientific">Cohnella silvisoli</name>
    <dbReference type="NCBI Taxonomy" id="2873699"/>
    <lineage>
        <taxon>Bacteria</taxon>
        <taxon>Bacillati</taxon>
        <taxon>Bacillota</taxon>
        <taxon>Bacilli</taxon>
        <taxon>Bacillales</taxon>
        <taxon>Paenibacillaceae</taxon>
        <taxon>Cohnella</taxon>
    </lineage>
</organism>
<dbReference type="PROSITE" id="PS50928">
    <property type="entry name" value="ABC_TM1"/>
    <property type="match status" value="1"/>
</dbReference>
<dbReference type="CDD" id="cd06261">
    <property type="entry name" value="TM_PBP2"/>
    <property type="match status" value="1"/>
</dbReference>
<comment type="caution">
    <text evidence="9">The sequence shown here is derived from an EMBL/GenBank/DDBJ whole genome shotgun (WGS) entry which is preliminary data.</text>
</comment>
<keyword evidence="5 7" id="KW-1133">Transmembrane helix</keyword>